<keyword evidence="1" id="KW-0175">Coiled coil</keyword>
<evidence type="ECO:0000313" key="2">
    <source>
        <dbReference type="EMBL" id="KAA9394771.1"/>
    </source>
</evidence>
<sequence length="62" mass="7015">MTDSTLTQLRDRLVCLADEAEKIRAERDDAIREAVEDGTPIAQVARDAGVTRRIIYKIIDTR</sequence>
<accession>A0A5J5L1D7</accession>
<organism evidence="2 3">
    <name type="scientific">Kocuria coralli</name>
    <dbReference type="NCBI Taxonomy" id="1461025"/>
    <lineage>
        <taxon>Bacteria</taxon>
        <taxon>Bacillati</taxon>
        <taxon>Actinomycetota</taxon>
        <taxon>Actinomycetes</taxon>
        <taxon>Micrococcales</taxon>
        <taxon>Micrococcaceae</taxon>
        <taxon>Kocuria</taxon>
    </lineage>
</organism>
<dbReference type="SUPFAM" id="SSF46689">
    <property type="entry name" value="Homeodomain-like"/>
    <property type="match status" value="1"/>
</dbReference>
<dbReference type="EMBL" id="SZWF01000004">
    <property type="protein sequence ID" value="KAA9394771.1"/>
    <property type="molecule type" value="Genomic_DNA"/>
</dbReference>
<evidence type="ECO:0000256" key="1">
    <source>
        <dbReference type="SAM" id="Coils"/>
    </source>
</evidence>
<dbReference type="Proteomes" id="UP000325957">
    <property type="component" value="Unassembled WGS sequence"/>
</dbReference>
<proteinExistence type="predicted"/>
<feature type="coiled-coil region" evidence="1">
    <location>
        <begin position="6"/>
        <end position="33"/>
    </location>
</feature>
<gene>
    <name evidence="2" type="ORF">FCK90_04335</name>
</gene>
<evidence type="ECO:0008006" key="4">
    <source>
        <dbReference type="Google" id="ProtNLM"/>
    </source>
</evidence>
<dbReference type="AlphaFoldDB" id="A0A5J5L1D7"/>
<reference evidence="2 3" key="1">
    <citation type="submission" date="2019-05" db="EMBL/GenBank/DDBJ databases">
        <title>Kocuria coralli sp. nov., a novel actinobacterium isolated from coral reef seawater.</title>
        <authorList>
            <person name="Li J."/>
        </authorList>
    </citation>
    <scope>NUCLEOTIDE SEQUENCE [LARGE SCALE GENOMIC DNA]</scope>
    <source>
        <strain evidence="2 3">SCSIO 13007</strain>
    </source>
</reference>
<dbReference type="InterPro" id="IPR009057">
    <property type="entry name" value="Homeodomain-like_sf"/>
</dbReference>
<protein>
    <recommendedName>
        <fullName evidence="4">Helix-turn-helix domain-containing protein</fullName>
    </recommendedName>
</protein>
<comment type="caution">
    <text evidence="2">The sequence shown here is derived from an EMBL/GenBank/DDBJ whole genome shotgun (WGS) entry which is preliminary data.</text>
</comment>
<keyword evidence="3" id="KW-1185">Reference proteome</keyword>
<evidence type="ECO:0000313" key="3">
    <source>
        <dbReference type="Proteomes" id="UP000325957"/>
    </source>
</evidence>
<dbReference type="RefSeq" id="WP_158033084.1">
    <property type="nucleotide sequence ID" value="NZ_ML708613.1"/>
</dbReference>
<name>A0A5J5L1D7_9MICC</name>